<feature type="chain" id="PRO_5038369840" evidence="2">
    <location>
        <begin position="25"/>
        <end position="193"/>
    </location>
</feature>
<dbReference type="RefSeq" id="WP_111492622.1">
    <property type="nucleotide sequence ID" value="NZ_CP031264.1"/>
</dbReference>
<evidence type="ECO:0000256" key="2">
    <source>
        <dbReference type="SAM" id="SignalP"/>
    </source>
</evidence>
<reference evidence="4" key="1">
    <citation type="submission" date="2018-07" db="EMBL/GenBank/DDBJ databases">
        <title>Streptacidiphilus bronchialis DSM 106435 chromosome.</title>
        <authorList>
            <person name="Batra D."/>
            <person name="Gulvik C.A."/>
        </authorList>
    </citation>
    <scope>NUCLEOTIDE SEQUENCE [LARGE SCALE GENOMIC DNA]</scope>
    <source>
        <strain evidence="4">DSM 106435</strain>
    </source>
</reference>
<feature type="compositionally biased region" description="Low complexity" evidence="1">
    <location>
        <begin position="49"/>
        <end position="75"/>
    </location>
</feature>
<evidence type="ECO:0000313" key="3">
    <source>
        <dbReference type="EMBL" id="AXI77929.1"/>
    </source>
</evidence>
<accession>A0A345SW24</accession>
<dbReference type="Pfam" id="PF12079">
    <property type="entry name" value="DUF3558"/>
    <property type="match status" value="1"/>
</dbReference>
<evidence type="ECO:0000256" key="1">
    <source>
        <dbReference type="SAM" id="MobiDB-lite"/>
    </source>
</evidence>
<dbReference type="AlphaFoldDB" id="A0A345SW24"/>
<dbReference type="EMBL" id="CP031264">
    <property type="protein sequence ID" value="AXI77929.1"/>
    <property type="molecule type" value="Genomic_DNA"/>
</dbReference>
<feature type="signal peptide" evidence="2">
    <location>
        <begin position="1"/>
        <end position="24"/>
    </location>
</feature>
<protein>
    <submittedName>
        <fullName evidence="3">DUF3558 domain-containing protein</fullName>
    </submittedName>
</protein>
<sequence length="193" mass="20409">MSRTRIRPPSPLLPLAVLVLAALAGCTIQVPSTGGKPAATAPESVAPKTAAPESVTPETAAPETTAPESAAPAEVDPCTLVSPQEARKLAGTPLNPATRVADTCTYTAPVDGPTAQLEIYVGDGAKKYLDIDRSLEHAFRPLPGVADEAYAEEDAVFLRRSDRWVAIHLVRLNDPAENRAPMEELARKVADRI</sequence>
<keyword evidence="2" id="KW-0732">Signal</keyword>
<dbReference type="OrthoDB" id="3699206at2"/>
<evidence type="ECO:0000313" key="4">
    <source>
        <dbReference type="Proteomes" id="UP000249340"/>
    </source>
</evidence>
<dbReference type="KEGG" id="stri:C7M71_011265"/>
<dbReference type="PROSITE" id="PS51257">
    <property type="entry name" value="PROKAR_LIPOPROTEIN"/>
    <property type="match status" value="1"/>
</dbReference>
<gene>
    <name evidence="3" type="ORF">C7M71_011265</name>
</gene>
<organism evidence="3 4">
    <name type="scientific">Peterkaempfera bronchialis</name>
    <dbReference type="NCBI Taxonomy" id="2126346"/>
    <lineage>
        <taxon>Bacteria</taxon>
        <taxon>Bacillati</taxon>
        <taxon>Actinomycetota</taxon>
        <taxon>Actinomycetes</taxon>
        <taxon>Kitasatosporales</taxon>
        <taxon>Streptomycetaceae</taxon>
        <taxon>Peterkaempfera</taxon>
    </lineage>
</organism>
<dbReference type="InterPro" id="IPR024520">
    <property type="entry name" value="DUF3558"/>
</dbReference>
<name>A0A345SW24_9ACTN</name>
<keyword evidence="4" id="KW-1185">Reference proteome</keyword>
<feature type="region of interest" description="Disordered" evidence="1">
    <location>
        <begin position="33"/>
        <end position="75"/>
    </location>
</feature>
<proteinExistence type="predicted"/>
<dbReference type="Proteomes" id="UP000249340">
    <property type="component" value="Chromosome"/>
</dbReference>